<sequence length="147" mass="17134">MRQLVLFFILIGNVLLYPSECIGLQKKPTEFYIIFGSGFRSDTISLFINDVKIACQIVLNSDPITGIGEGASIQFKNDCLMIFDQKLNLIESKPFQKSNRIRIIIHINDLPYELVADFKKGKYIVISKHWYYYNVYLNHYKKPVVFE</sequence>
<dbReference type="OrthoDB" id="852148at2"/>
<evidence type="ECO:0000313" key="2">
    <source>
        <dbReference type="Proteomes" id="UP000292209"/>
    </source>
</evidence>
<dbReference type="Proteomes" id="UP000292209">
    <property type="component" value="Unassembled WGS sequence"/>
</dbReference>
<dbReference type="RefSeq" id="WP_130276798.1">
    <property type="nucleotide sequence ID" value="NZ_SGXG01000001.1"/>
</dbReference>
<reference evidence="1 2" key="1">
    <citation type="submission" date="2019-02" db="EMBL/GenBank/DDBJ databases">
        <title>Genomic Encyclopedia of Archaeal and Bacterial Type Strains, Phase II (KMG-II): from individual species to whole genera.</title>
        <authorList>
            <person name="Goeker M."/>
        </authorList>
    </citation>
    <scope>NUCLEOTIDE SEQUENCE [LARGE SCALE GENOMIC DNA]</scope>
    <source>
        <strain evidence="1 2">DSM 21411</strain>
    </source>
</reference>
<accession>A0A4Q7PD74</accession>
<evidence type="ECO:0000313" key="1">
    <source>
        <dbReference type="EMBL" id="RZS98027.1"/>
    </source>
</evidence>
<proteinExistence type="predicted"/>
<dbReference type="EMBL" id="SGXG01000001">
    <property type="protein sequence ID" value="RZS98027.1"/>
    <property type="molecule type" value="Genomic_DNA"/>
</dbReference>
<name>A0A4Q7PD74_9BACT</name>
<comment type="caution">
    <text evidence="1">The sequence shown here is derived from an EMBL/GenBank/DDBJ whole genome shotgun (WGS) entry which is preliminary data.</text>
</comment>
<protein>
    <submittedName>
        <fullName evidence="1">Uncharacterized protein</fullName>
    </submittedName>
</protein>
<gene>
    <name evidence="1" type="ORF">BC751_3658</name>
</gene>
<keyword evidence="2" id="KW-1185">Reference proteome</keyword>
<organism evidence="1 2">
    <name type="scientific">Cecembia calidifontis</name>
    <dbReference type="NCBI Taxonomy" id="1187080"/>
    <lineage>
        <taxon>Bacteria</taxon>
        <taxon>Pseudomonadati</taxon>
        <taxon>Bacteroidota</taxon>
        <taxon>Cytophagia</taxon>
        <taxon>Cytophagales</taxon>
        <taxon>Cyclobacteriaceae</taxon>
        <taxon>Cecembia</taxon>
    </lineage>
</organism>
<dbReference type="AlphaFoldDB" id="A0A4Q7PD74"/>